<evidence type="ECO:0000256" key="5">
    <source>
        <dbReference type="ARBA" id="ARBA00023180"/>
    </source>
</evidence>
<feature type="domain" description="Ig-like" evidence="9">
    <location>
        <begin position="558"/>
        <end position="655"/>
    </location>
</feature>
<dbReference type="Pfam" id="PF07679">
    <property type="entry name" value="I-set"/>
    <property type="match status" value="1"/>
</dbReference>
<dbReference type="SUPFAM" id="SSF49265">
    <property type="entry name" value="Fibronectin type III"/>
    <property type="match status" value="1"/>
</dbReference>
<dbReference type="InterPro" id="IPR013098">
    <property type="entry name" value="Ig_I-set"/>
</dbReference>
<accession>A0A6J1VR78</accession>
<keyword evidence="6" id="KW-0393">Immunoglobulin domain</keyword>
<organism evidence="11 12">
    <name type="scientific">Notechis scutatus</name>
    <name type="common">mainland tiger snake</name>
    <dbReference type="NCBI Taxonomy" id="8663"/>
    <lineage>
        <taxon>Eukaryota</taxon>
        <taxon>Metazoa</taxon>
        <taxon>Chordata</taxon>
        <taxon>Craniata</taxon>
        <taxon>Vertebrata</taxon>
        <taxon>Euteleostomi</taxon>
        <taxon>Lepidosauria</taxon>
        <taxon>Squamata</taxon>
        <taxon>Bifurcata</taxon>
        <taxon>Unidentata</taxon>
        <taxon>Episquamata</taxon>
        <taxon>Toxicofera</taxon>
        <taxon>Serpentes</taxon>
        <taxon>Colubroidea</taxon>
        <taxon>Elapidae</taxon>
        <taxon>Hydrophiinae</taxon>
        <taxon>Notechis</taxon>
    </lineage>
</organism>
<sequence>MAYCGLLVPLSFYFILDVNKGCQAEVLQQVFRVEPENVTILEGDTALLKCEVENPTGTVQWVKDGLLLGPNWTIPRFPRYSMVGDTSKGIYNLQVIKSQLEDDAMYECQVGPTEKSPGIISNRVQLTVLVLPKSPLFVEYEANSLVTWIAGTEYTLCCQVKDARPPAEITFSKADKELADVTSTIIPGSAAKLFSTEATLRFTPQSSDNKELLTCKAASPVTLTPVFVSFTMNILFPPQLPVIMGYTGAIVKNKELKLTCISTSGNPLATLQWLKNNEVISRNWETDDTSQLSRSSLSLKITPEDNLAVVSCQALNQLLSLPLQSSIVLSVTFPPEQVKITGSSSTEENQEIFLTCSTSTSNPPVMLRWWLGWRELNATETTISEAEYGGMVAVSNLTYIAYREDNDLTLICEAFNEAVMYTTSASVTLRVTYPPQKIWLNVPPPETYFRAGVEIKLICFASGGNPLPRLDWYKVTCTLAGGVRIQLQSEHSKPCPGKQDIKLVREGTSSASSGNVISKELVLITTPSDNMATYRCNATGPPRTAALTAYTSLLVQFPPLHATIIATDKKVRRGQSVTLTCKSGSSNPPPHLTWLKDGKKLDGINLGQRKAEYGGFSASERVTLVVSSADHGKRVECYAYSSVLSEGVNTFYQLTILFPPEFSPEQTHLVEAVEHGSAQLPLLVSAYPPEITYRWSFLGEMILTEGSPRYHLRDGGSLEIWNVTRADAGKYRIYCENAEGQNETTITLNVRYSPSIRSIADPTYVDLGETAEIVCQADANPVPNFQWRWLGDLERSLEDLGFKLLSEGLVGTLRVQGAQRNHSGFYECQVDNGISPAAKSSARLIVRYPPEIIKGPGQRKVAASGDGRSQAVLQCSAQGVPSVLFSWAKNGVSLDLQSPRYSVVTSYEDSLHTSTLTIANVSAMLDYAIFTCTANNDLGTDAFDIQLLSTSRPDPPTEFKVVSVAHNWLALEWIPGFDGGLQQSFRVRYHWPGAPSFLYVDVFPPQSPTFTLTGLQPNTPYNVSVNARNALGESDFADGGGGLSISTEERIEIPVDQEPEIPFSFEPESSILPLPVVVLLGGLGGFLLISNLFLLGCLISRKRAQAPKGDGIEGPTRGKVRFGNSYTVSKWLKVGGQPAQLEGYSSEGSSTKTSATVSTATTDTSVTGPNIPWLASQEHHEYEEVGAPRRLEDMGPLYDEWNPDDEPWINEYAHVYQGFGRWPAASTKTAPIYDSVANYLPLDTELPFEQQGELV</sequence>
<dbReference type="SMART" id="SM00408">
    <property type="entry name" value="IGc2"/>
    <property type="match status" value="7"/>
</dbReference>
<evidence type="ECO:0000256" key="8">
    <source>
        <dbReference type="SAM" id="SignalP"/>
    </source>
</evidence>
<dbReference type="SUPFAM" id="SSF48726">
    <property type="entry name" value="Immunoglobulin"/>
    <property type="match status" value="9"/>
</dbReference>
<evidence type="ECO:0000259" key="10">
    <source>
        <dbReference type="PROSITE" id="PS50853"/>
    </source>
</evidence>
<dbReference type="Pfam" id="PF08205">
    <property type="entry name" value="C2-set_2"/>
    <property type="match status" value="4"/>
</dbReference>
<feature type="domain" description="Ig-like" evidence="9">
    <location>
        <begin position="335"/>
        <end position="428"/>
    </location>
</feature>
<dbReference type="InterPro" id="IPR003598">
    <property type="entry name" value="Ig_sub2"/>
</dbReference>
<keyword evidence="3 7" id="KW-0472">Membrane</keyword>
<dbReference type="Gene3D" id="2.60.40.10">
    <property type="entry name" value="Immunoglobulins"/>
    <property type="match status" value="10"/>
</dbReference>
<dbReference type="Pfam" id="PF00041">
    <property type="entry name" value="fn3"/>
    <property type="match status" value="1"/>
</dbReference>
<feature type="domain" description="Ig-like" evidence="9">
    <location>
        <begin position="135"/>
        <end position="229"/>
    </location>
</feature>
<feature type="domain" description="Fibronectin type-III" evidence="10">
    <location>
        <begin position="955"/>
        <end position="1050"/>
    </location>
</feature>
<dbReference type="InterPro" id="IPR013783">
    <property type="entry name" value="Ig-like_fold"/>
</dbReference>
<dbReference type="SMART" id="SM00409">
    <property type="entry name" value="IG"/>
    <property type="match status" value="8"/>
</dbReference>
<dbReference type="InterPro" id="IPR003961">
    <property type="entry name" value="FN3_dom"/>
</dbReference>
<proteinExistence type="predicted"/>
<evidence type="ECO:0000256" key="6">
    <source>
        <dbReference type="ARBA" id="ARBA00023319"/>
    </source>
</evidence>
<keyword evidence="2" id="KW-0677">Repeat</keyword>
<keyword evidence="11" id="KW-1185">Reference proteome</keyword>
<comment type="subcellular location">
    <subcellularLocation>
        <location evidence="1">Membrane</location>
        <topology evidence="1">Single-pass type I membrane protein</topology>
    </subcellularLocation>
</comment>
<dbReference type="RefSeq" id="XP_026545565.1">
    <property type="nucleotide sequence ID" value="XM_026689780.1"/>
</dbReference>
<dbReference type="SMART" id="SM00060">
    <property type="entry name" value="FN3"/>
    <property type="match status" value="1"/>
</dbReference>
<evidence type="ECO:0000256" key="2">
    <source>
        <dbReference type="ARBA" id="ARBA00022737"/>
    </source>
</evidence>
<dbReference type="InterPro" id="IPR036179">
    <property type="entry name" value="Ig-like_dom_sf"/>
</dbReference>
<feature type="domain" description="Ig-like" evidence="9">
    <location>
        <begin position="850"/>
        <end position="949"/>
    </location>
</feature>
<evidence type="ECO:0000256" key="1">
    <source>
        <dbReference type="ARBA" id="ARBA00004479"/>
    </source>
</evidence>
<dbReference type="Proteomes" id="UP000504612">
    <property type="component" value="Unplaced"/>
</dbReference>
<dbReference type="Pfam" id="PF13927">
    <property type="entry name" value="Ig_3"/>
    <property type="match status" value="3"/>
</dbReference>
<dbReference type="PANTHER" id="PTHR11640:SF136">
    <property type="entry name" value="NEPHRIN"/>
    <property type="match status" value="1"/>
</dbReference>
<evidence type="ECO:0000256" key="7">
    <source>
        <dbReference type="SAM" id="Phobius"/>
    </source>
</evidence>
<gene>
    <name evidence="12" type="primary">NPHS1</name>
</gene>
<keyword evidence="4" id="KW-1015">Disulfide bond</keyword>
<dbReference type="InterPro" id="IPR036116">
    <property type="entry name" value="FN3_sf"/>
</dbReference>
<feature type="transmembrane region" description="Helical" evidence="7">
    <location>
        <begin position="1072"/>
        <end position="1099"/>
    </location>
</feature>
<evidence type="ECO:0000259" key="9">
    <source>
        <dbReference type="PROSITE" id="PS50835"/>
    </source>
</evidence>
<dbReference type="PROSITE" id="PS50835">
    <property type="entry name" value="IG_LIKE"/>
    <property type="match status" value="8"/>
</dbReference>
<evidence type="ECO:0000256" key="3">
    <source>
        <dbReference type="ARBA" id="ARBA00023136"/>
    </source>
</evidence>
<feature type="chain" id="PRO_5026834653" evidence="8">
    <location>
        <begin position="25"/>
        <end position="1255"/>
    </location>
</feature>
<feature type="domain" description="Ig-like" evidence="9">
    <location>
        <begin position="238"/>
        <end position="330"/>
    </location>
</feature>
<dbReference type="CDD" id="cd00063">
    <property type="entry name" value="FN3"/>
    <property type="match status" value="1"/>
</dbReference>
<keyword evidence="7" id="KW-1133">Transmembrane helix</keyword>
<dbReference type="GO" id="GO:0016020">
    <property type="term" value="C:membrane"/>
    <property type="evidence" value="ECO:0007669"/>
    <property type="project" value="UniProtKB-SubCell"/>
</dbReference>
<dbReference type="FunFam" id="2.60.40.10:FF:000719">
    <property type="entry name" value="nephrin isoform X1"/>
    <property type="match status" value="1"/>
</dbReference>
<evidence type="ECO:0000313" key="12">
    <source>
        <dbReference type="RefSeq" id="XP_026545565.1"/>
    </source>
</evidence>
<keyword evidence="7" id="KW-0812">Transmembrane</keyword>
<keyword evidence="8" id="KW-0732">Signal</keyword>
<keyword evidence="5" id="KW-0325">Glycoprotein</keyword>
<dbReference type="KEGG" id="nss:113427305"/>
<dbReference type="AlphaFoldDB" id="A0A6J1VR78"/>
<dbReference type="InterPro" id="IPR013162">
    <property type="entry name" value="CD80_C2-set"/>
</dbReference>
<evidence type="ECO:0000313" key="11">
    <source>
        <dbReference type="Proteomes" id="UP000504612"/>
    </source>
</evidence>
<dbReference type="CTD" id="4868"/>
<name>A0A6J1VR78_9SAUR</name>
<dbReference type="InterPro" id="IPR007110">
    <property type="entry name" value="Ig-like_dom"/>
</dbReference>
<dbReference type="PROSITE" id="PS50853">
    <property type="entry name" value="FN3"/>
    <property type="match status" value="1"/>
</dbReference>
<feature type="domain" description="Ig-like" evidence="9">
    <location>
        <begin position="754"/>
        <end position="845"/>
    </location>
</feature>
<feature type="signal peptide" evidence="8">
    <location>
        <begin position="1"/>
        <end position="24"/>
    </location>
</feature>
<feature type="domain" description="Ig-like" evidence="9">
    <location>
        <begin position="28"/>
        <end position="127"/>
    </location>
</feature>
<dbReference type="PANTHER" id="PTHR11640">
    <property type="entry name" value="NEPHRIN"/>
    <property type="match status" value="1"/>
</dbReference>
<protein>
    <submittedName>
        <fullName evidence="12">Nephrin</fullName>
    </submittedName>
</protein>
<evidence type="ECO:0000256" key="4">
    <source>
        <dbReference type="ARBA" id="ARBA00023157"/>
    </source>
</evidence>
<dbReference type="InterPro" id="IPR051275">
    <property type="entry name" value="Cell_adhesion_signaling"/>
</dbReference>
<dbReference type="GeneID" id="113427305"/>
<reference evidence="12" key="1">
    <citation type="submission" date="2025-08" db="UniProtKB">
        <authorList>
            <consortium name="RefSeq"/>
        </authorList>
    </citation>
    <scope>IDENTIFICATION</scope>
</reference>
<feature type="domain" description="Ig-like" evidence="9">
    <location>
        <begin position="435"/>
        <end position="548"/>
    </location>
</feature>
<dbReference type="InterPro" id="IPR003599">
    <property type="entry name" value="Ig_sub"/>
</dbReference>